<evidence type="ECO:0000256" key="5">
    <source>
        <dbReference type="ARBA" id="ARBA00022898"/>
    </source>
</evidence>
<dbReference type="EC" id="2.6.1.76" evidence="7"/>
<name>A0A450TTS0_9GAMM</name>
<comment type="cofactor">
    <cofactor evidence="1 7">
        <name>pyridoxal 5'-phosphate</name>
        <dbReference type="ChEBI" id="CHEBI:597326"/>
    </cofactor>
</comment>
<evidence type="ECO:0000256" key="3">
    <source>
        <dbReference type="ARBA" id="ARBA00022576"/>
    </source>
</evidence>
<dbReference type="Gene3D" id="3.40.640.10">
    <property type="entry name" value="Type I PLP-dependent aspartate aminotransferase-like (Major domain)"/>
    <property type="match status" value="1"/>
</dbReference>
<evidence type="ECO:0000256" key="6">
    <source>
        <dbReference type="RuleBase" id="RU003560"/>
    </source>
</evidence>
<proteinExistence type="inferred from homology"/>
<dbReference type="PROSITE" id="PS00600">
    <property type="entry name" value="AA_TRANSFER_CLASS_3"/>
    <property type="match status" value="1"/>
</dbReference>
<dbReference type="SUPFAM" id="SSF53383">
    <property type="entry name" value="PLP-dependent transferases"/>
    <property type="match status" value="1"/>
</dbReference>
<keyword evidence="4 7" id="KW-0808">Transferase</keyword>
<dbReference type="NCBIfam" id="TIGR00709">
    <property type="entry name" value="dat"/>
    <property type="match status" value="1"/>
</dbReference>
<organism evidence="8">
    <name type="scientific">Candidatus Kentrum sp. FW</name>
    <dbReference type="NCBI Taxonomy" id="2126338"/>
    <lineage>
        <taxon>Bacteria</taxon>
        <taxon>Pseudomonadati</taxon>
        <taxon>Pseudomonadota</taxon>
        <taxon>Gammaproteobacteria</taxon>
        <taxon>Candidatus Kentrum</taxon>
    </lineage>
</organism>
<dbReference type="PIRSF" id="PIRSF000521">
    <property type="entry name" value="Transaminase_4ab_Lys_Orn"/>
    <property type="match status" value="1"/>
</dbReference>
<dbReference type="UniPathway" id="UPA00067">
    <property type="reaction ID" value="UER00121"/>
</dbReference>
<dbReference type="GO" id="GO:0045303">
    <property type="term" value="F:diaminobutyrate-2-oxoglutarate transaminase activity"/>
    <property type="evidence" value="ECO:0007669"/>
    <property type="project" value="UniProtKB-EC"/>
</dbReference>
<comment type="similarity">
    <text evidence="2 6">Belongs to the class-III pyridoxal-phosphate-dependent aminotransferase family.</text>
</comment>
<evidence type="ECO:0000256" key="2">
    <source>
        <dbReference type="ARBA" id="ARBA00008954"/>
    </source>
</evidence>
<accession>A0A450TTS0</accession>
<dbReference type="CDD" id="cd00610">
    <property type="entry name" value="OAT_like"/>
    <property type="match status" value="1"/>
</dbReference>
<dbReference type="InterPro" id="IPR015424">
    <property type="entry name" value="PyrdxlP-dep_Trfase"/>
</dbReference>
<dbReference type="InterPro" id="IPR005814">
    <property type="entry name" value="Aminotrans_3"/>
</dbReference>
<gene>
    <name evidence="8" type="ORF">BECKFW1821C_GA0114237_10319</name>
</gene>
<dbReference type="NCBIfam" id="NF006733">
    <property type="entry name" value="PRK09264.1"/>
    <property type="match status" value="1"/>
</dbReference>
<sequence>MEHEGLNGGVIELMESKVRCYCRSFPTVFTRAKGSYIEDESGRRYLDFFSGAGALNYGHNNPFLRRSLFNYLQEEGITHSLDMATHAKKEFLERFEKVILKPRGFEYRVQFTGPTGTNAIEAALKIARKVTGRKNIVAFTKAFHGVTLGSLAATSNPKKRRGAGVPLSHCIRVPFCEAGDAWQNKTDELEALFVQSYGTGELPAAVLIETVQAEGGVNVANFQWLEKLVALCRRFNVLFIVDDIQAGCGRTGSFFSFDPLKITPDLVCLSKSLSGYGLPMAIVLIRPEFDQWEPGEHDGTFRGNNLAFVTASAALRYWVGDRFTRSVQEKAHLVRTELEKFTADHAEVVSKIKGRGLIQGIAFRDPHMAIHVSRHAFRRGLIIETSGHEDEVLKLLPPLTIRNADLEHGIDIISQSIVAAISTFHTGRVPKCDF</sequence>
<dbReference type="GO" id="GO:0019491">
    <property type="term" value="P:ectoine biosynthetic process"/>
    <property type="evidence" value="ECO:0007669"/>
    <property type="project" value="UniProtKB-UniPathway"/>
</dbReference>
<evidence type="ECO:0000313" key="8">
    <source>
        <dbReference type="EMBL" id="VFJ72087.1"/>
    </source>
</evidence>
<dbReference type="InterPro" id="IPR012773">
    <property type="entry name" value="Ectoine_EctB"/>
</dbReference>
<dbReference type="InterPro" id="IPR015421">
    <property type="entry name" value="PyrdxlP-dep_Trfase_major"/>
</dbReference>
<comment type="catalytic activity">
    <reaction evidence="7">
        <text>L-2,4-diaminobutanoate + 2-oxoglutarate = L-aspartate 4-semialdehyde + L-glutamate</text>
        <dbReference type="Rhea" id="RHEA:11160"/>
        <dbReference type="ChEBI" id="CHEBI:16810"/>
        <dbReference type="ChEBI" id="CHEBI:29985"/>
        <dbReference type="ChEBI" id="CHEBI:58761"/>
        <dbReference type="ChEBI" id="CHEBI:537519"/>
        <dbReference type="EC" id="2.6.1.76"/>
    </reaction>
</comment>
<evidence type="ECO:0000256" key="1">
    <source>
        <dbReference type="ARBA" id="ARBA00001933"/>
    </source>
</evidence>
<reference evidence="8" key="1">
    <citation type="submission" date="2019-02" db="EMBL/GenBank/DDBJ databases">
        <authorList>
            <person name="Gruber-Vodicka R. H."/>
            <person name="Seah K. B. B."/>
        </authorList>
    </citation>
    <scope>NUCLEOTIDE SEQUENCE</scope>
    <source>
        <strain evidence="8">BECK_BZ131</strain>
    </source>
</reference>
<dbReference type="InterPro" id="IPR049704">
    <property type="entry name" value="Aminotrans_3_PPA_site"/>
</dbReference>
<evidence type="ECO:0000256" key="7">
    <source>
        <dbReference type="RuleBase" id="RU365034"/>
    </source>
</evidence>
<dbReference type="InterPro" id="IPR004637">
    <property type="entry name" value="Dat"/>
</dbReference>
<dbReference type="Gene3D" id="3.90.1150.10">
    <property type="entry name" value="Aspartate Aminotransferase, domain 1"/>
    <property type="match status" value="1"/>
</dbReference>
<keyword evidence="5 6" id="KW-0663">Pyridoxal phosphate</keyword>
<dbReference type="EMBL" id="CAADFE010000031">
    <property type="protein sequence ID" value="VFJ72087.1"/>
    <property type="molecule type" value="Genomic_DNA"/>
</dbReference>
<dbReference type="PANTHER" id="PTHR43552">
    <property type="entry name" value="DIAMINOBUTYRATE--2-OXOGLUTARATE AMINOTRANSFERASE"/>
    <property type="match status" value="1"/>
</dbReference>
<protein>
    <recommendedName>
        <fullName evidence="7">Diaminobutyrate--2-oxoglutarate transaminase</fullName>
        <ecNumber evidence="7">2.6.1.76</ecNumber>
    </recommendedName>
    <alternativeName>
        <fullName evidence="7">DABA aminotransferase</fullName>
    </alternativeName>
</protein>
<dbReference type="AlphaFoldDB" id="A0A450TTS0"/>
<evidence type="ECO:0000256" key="4">
    <source>
        <dbReference type="ARBA" id="ARBA00022679"/>
    </source>
</evidence>
<dbReference type="NCBIfam" id="TIGR02407">
    <property type="entry name" value="ectoine_ectB"/>
    <property type="match status" value="1"/>
</dbReference>
<keyword evidence="3 7" id="KW-0032">Aminotransferase</keyword>
<dbReference type="GO" id="GO:0047307">
    <property type="term" value="F:diaminobutyrate-pyruvate transaminase activity"/>
    <property type="evidence" value="ECO:0007669"/>
    <property type="project" value="InterPro"/>
</dbReference>
<dbReference type="GO" id="GO:0030170">
    <property type="term" value="F:pyridoxal phosphate binding"/>
    <property type="evidence" value="ECO:0007669"/>
    <property type="project" value="InterPro"/>
</dbReference>
<dbReference type="PANTHER" id="PTHR43552:SF2">
    <property type="entry name" value="DIAMINOBUTYRATE--2-OXOGLUTARATE TRANSAMINASE"/>
    <property type="match status" value="1"/>
</dbReference>
<dbReference type="InterPro" id="IPR015422">
    <property type="entry name" value="PyrdxlP-dep_Trfase_small"/>
</dbReference>
<comment type="function">
    <text evidence="7">Catalyzes reversively the conversion of L-aspartate beta-semialdehyde (ASA) to L-2,4-diaminobutyrate (DABA) by transamination with L-glutamate.</text>
</comment>
<dbReference type="Pfam" id="PF00202">
    <property type="entry name" value="Aminotran_3"/>
    <property type="match status" value="1"/>
</dbReference>
<comment type="pathway">
    <text evidence="7">Amine and polyamine biosynthesis; ectoine biosynthesis; L-ectoine from L-aspartate 4-semialdehyde: step 1/3.</text>
</comment>